<feature type="domain" description="Sulfatase N-terminal" evidence="4">
    <location>
        <begin position="25"/>
        <end position="346"/>
    </location>
</feature>
<evidence type="ECO:0000256" key="1">
    <source>
        <dbReference type="ARBA" id="ARBA00008779"/>
    </source>
</evidence>
<dbReference type="PATRIC" id="fig|595434.4.peg.3890"/>
<reference evidence="5" key="1">
    <citation type="submission" date="2015-05" db="EMBL/GenBank/DDBJ databases">
        <title>Permanent draft genome of Rhodopirellula islandicus K833.</title>
        <authorList>
            <person name="Kizina J."/>
            <person name="Richter M."/>
            <person name="Glockner F.O."/>
            <person name="Harder J."/>
        </authorList>
    </citation>
    <scope>NUCLEOTIDE SEQUENCE [LARGE SCALE GENOMIC DNA]</scope>
    <source>
        <strain evidence="5">K833</strain>
    </source>
</reference>
<dbReference type="Pfam" id="PF00884">
    <property type="entry name" value="Sulfatase"/>
    <property type="match status" value="1"/>
</dbReference>
<gene>
    <name evidence="5" type="ORF">RISK_004105</name>
</gene>
<dbReference type="InterPro" id="IPR050738">
    <property type="entry name" value="Sulfatase"/>
</dbReference>
<dbReference type="PANTHER" id="PTHR42693:SF53">
    <property type="entry name" value="ENDO-4-O-SULFATASE"/>
    <property type="match status" value="1"/>
</dbReference>
<evidence type="ECO:0000259" key="4">
    <source>
        <dbReference type="Pfam" id="PF00884"/>
    </source>
</evidence>
<proteinExistence type="inferred from homology"/>
<evidence type="ECO:0000313" key="5">
    <source>
        <dbReference type="EMBL" id="KLU03698.1"/>
    </source>
</evidence>
<dbReference type="Proteomes" id="UP000036367">
    <property type="component" value="Unassembled WGS sequence"/>
</dbReference>
<evidence type="ECO:0000313" key="6">
    <source>
        <dbReference type="Proteomes" id="UP000036367"/>
    </source>
</evidence>
<dbReference type="EMBL" id="LECT01000031">
    <property type="protein sequence ID" value="KLU03698.1"/>
    <property type="molecule type" value="Genomic_DNA"/>
</dbReference>
<dbReference type="GO" id="GO:0047753">
    <property type="term" value="F:choline-sulfatase activity"/>
    <property type="evidence" value="ECO:0007669"/>
    <property type="project" value="UniProtKB-EC"/>
</dbReference>
<dbReference type="EC" id="3.1.6.6" evidence="5"/>
<evidence type="ECO:0000256" key="3">
    <source>
        <dbReference type="SAM" id="MobiDB-lite"/>
    </source>
</evidence>
<sequence length="448" mass="49985">MPLVMAFQCQHTVRSETAALIDARPNIVMIFADDLGYETLGCYGGLDFQTPRLDRMAAEGLRFTRAYTSPVCTPSRVSLHTGLYVMRHRQTDVLPVHLGTNKLVDFQKLPTFAQQLRSAGYSTSVTGKWQLATLEKHPNHIRDSGFDSWCVWQIWKDGAKTVRHWNPTLNHDGRVREDVAERFGPDVLVDYVVDQMREATEANTPFLIVHNEMLPHDPIVETPDDRSAGRSASLGNMITYLDKLAGRVLDAAEDLGIRKNTYVIFMGDNGTHQRDFRNPKAGQPNERPHTRHTQAGRVNGGKYELNDAGTHVPLIVWGPDPVPVDSVCDDLVDVVDLFPTFCELAGHNVPDSISIDGHSIASQFHGRVGPKRDWVIHGIRSDVNVFDGRWRWSNHLDKLIDASELPKEQPTDASSNQPSEASAANQRLSNIFQNVSDSSPAPPPQHAE</sequence>
<name>A0A0J1BAY7_RHOIS</name>
<accession>A0A0J1BAY7</accession>
<keyword evidence="2 5" id="KW-0378">Hydrolase</keyword>
<comment type="similarity">
    <text evidence="1">Belongs to the sulfatase family.</text>
</comment>
<dbReference type="Gene3D" id="3.40.720.10">
    <property type="entry name" value="Alkaline Phosphatase, subunit A"/>
    <property type="match status" value="1"/>
</dbReference>
<dbReference type="InterPro" id="IPR000917">
    <property type="entry name" value="Sulfatase_N"/>
</dbReference>
<feature type="region of interest" description="Disordered" evidence="3">
    <location>
        <begin position="403"/>
        <end position="448"/>
    </location>
</feature>
<dbReference type="AlphaFoldDB" id="A0A0J1BAY7"/>
<organism evidence="5 6">
    <name type="scientific">Rhodopirellula islandica</name>
    <dbReference type="NCBI Taxonomy" id="595434"/>
    <lineage>
        <taxon>Bacteria</taxon>
        <taxon>Pseudomonadati</taxon>
        <taxon>Planctomycetota</taxon>
        <taxon>Planctomycetia</taxon>
        <taxon>Pirellulales</taxon>
        <taxon>Pirellulaceae</taxon>
        <taxon>Rhodopirellula</taxon>
    </lineage>
</organism>
<dbReference type="InterPro" id="IPR017850">
    <property type="entry name" value="Alkaline_phosphatase_core_sf"/>
</dbReference>
<dbReference type="PANTHER" id="PTHR42693">
    <property type="entry name" value="ARYLSULFATASE FAMILY MEMBER"/>
    <property type="match status" value="1"/>
</dbReference>
<dbReference type="GO" id="GO:0004065">
    <property type="term" value="F:arylsulfatase activity"/>
    <property type="evidence" value="ECO:0007669"/>
    <property type="project" value="TreeGrafter"/>
</dbReference>
<feature type="compositionally biased region" description="Polar residues" evidence="3">
    <location>
        <begin position="411"/>
        <end position="439"/>
    </location>
</feature>
<dbReference type="SUPFAM" id="SSF53649">
    <property type="entry name" value="Alkaline phosphatase-like"/>
    <property type="match status" value="1"/>
</dbReference>
<protein>
    <submittedName>
        <fullName evidence="5">Choline-sulfatase</fullName>
        <ecNumber evidence="5">3.1.6.6</ecNumber>
    </submittedName>
</protein>
<keyword evidence="6" id="KW-1185">Reference proteome</keyword>
<feature type="region of interest" description="Disordered" evidence="3">
    <location>
        <begin position="273"/>
        <end position="299"/>
    </location>
</feature>
<evidence type="ECO:0000256" key="2">
    <source>
        <dbReference type="ARBA" id="ARBA00022801"/>
    </source>
</evidence>
<comment type="caution">
    <text evidence="5">The sequence shown here is derived from an EMBL/GenBank/DDBJ whole genome shotgun (WGS) entry which is preliminary data.</text>
</comment>